<dbReference type="EMBL" id="AP023343">
    <property type="protein sequence ID" value="BCI88382.1"/>
    <property type="molecule type" value="Genomic_DNA"/>
</dbReference>
<proteinExistence type="predicted"/>
<dbReference type="Proteomes" id="UP000188532">
    <property type="component" value="Unassembled WGS sequence"/>
</dbReference>
<organism evidence="2 3">
    <name type="scientific">Mycobacterium kansasii</name>
    <dbReference type="NCBI Taxonomy" id="1768"/>
    <lineage>
        <taxon>Bacteria</taxon>
        <taxon>Bacillati</taxon>
        <taxon>Actinomycetota</taxon>
        <taxon>Actinomycetes</taxon>
        <taxon>Mycobacteriales</taxon>
        <taxon>Mycobacteriaceae</taxon>
        <taxon>Mycobacterium</taxon>
    </lineage>
</organism>
<accession>A0A1V3XEN6</accession>
<dbReference type="AlphaFoldDB" id="A0A1V3XEN6"/>
<sequence length="53" mass="5149">MLIGNGGNGGNPGTGLLGNLGAGFGGAAGCYLAHQGLTGRRNRSTAHKVAVQQ</sequence>
<dbReference type="EMBL" id="MVBN01000003">
    <property type="protein sequence ID" value="OOK77568.1"/>
    <property type="molecule type" value="Genomic_DNA"/>
</dbReference>
<name>A0A1V3XEN6_MYCKA</name>
<dbReference type="Proteomes" id="UP000516380">
    <property type="component" value="Chromosome"/>
</dbReference>
<gene>
    <name evidence="2" type="ORF">BZL29_3697</name>
    <name evidence="1" type="ORF">NIIDMKKI_35880</name>
</gene>
<keyword evidence="4" id="KW-1185">Reference proteome</keyword>
<evidence type="ECO:0000313" key="4">
    <source>
        <dbReference type="Proteomes" id="UP000516380"/>
    </source>
</evidence>
<reference evidence="2 3" key="1">
    <citation type="submission" date="2017-02" db="EMBL/GenBank/DDBJ databases">
        <title>Complete genome sequences of Mycobacterium kansasii strains isolated from rhesus macaques.</title>
        <authorList>
            <person name="Panda A."/>
            <person name="Nagaraj S."/>
            <person name="Zhao X."/>
            <person name="Tettelin H."/>
            <person name="Detolla L.J."/>
        </authorList>
    </citation>
    <scope>NUCLEOTIDE SEQUENCE [LARGE SCALE GENOMIC DNA]</scope>
    <source>
        <strain evidence="2 3">11-3469</strain>
    </source>
</reference>
<evidence type="ECO:0000313" key="2">
    <source>
        <dbReference type="EMBL" id="OOK77568.1"/>
    </source>
</evidence>
<protein>
    <submittedName>
        <fullName evidence="2">Uncharacterized protein</fullName>
    </submittedName>
</protein>
<reference evidence="1 4" key="2">
    <citation type="submission" date="2020-07" db="EMBL/GenBank/DDBJ databases">
        <title>Mycobacterium kansasii (former subtype) with zoonotic potential isolated from diseased indoor pet cat, Japan.</title>
        <authorList>
            <person name="Fukano H."/>
            <person name="Terazono T."/>
            <person name="Hoshino Y."/>
        </authorList>
    </citation>
    <scope>NUCLEOTIDE SEQUENCE [LARGE SCALE GENOMIC DNA]</scope>
    <source>
        <strain evidence="1 4">Kuro-I</strain>
    </source>
</reference>
<evidence type="ECO:0000313" key="3">
    <source>
        <dbReference type="Proteomes" id="UP000188532"/>
    </source>
</evidence>
<evidence type="ECO:0000313" key="1">
    <source>
        <dbReference type="EMBL" id="BCI88382.1"/>
    </source>
</evidence>